<dbReference type="PANTHER" id="PTHR43877:SF2">
    <property type="entry name" value="AMINOALKYLPHOSPHONATE N-ACETYLTRANSFERASE-RELATED"/>
    <property type="match status" value="1"/>
</dbReference>
<keyword evidence="1" id="KW-0808">Transferase</keyword>
<evidence type="ECO:0000313" key="4">
    <source>
        <dbReference type="EMBL" id="KAG5921547.1"/>
    </source>
</evidence>
<dbReference type="PANTHER" id="PTHR43877">
    <property type="entry name" value="AMINOALKYLPHOSPHONATE N-ACETYLTRANSFERASE-RELATED-RELATED"/>
    <property type="match status" value="1"/>
</dbReference>
<evidence type="ECO:0000256" key="2">
    <source>
        <dbReference type="ARBA" id="ARBA00023315"/>
    </source>
</evidence>
<dbReference type="InterPro" id="IPR000182">
    <property type="entry name" value="GNAT_dom"/>
</dbReference>
<sequence length="195" mass="21231">MGDACPTTTTTDVTCRRAVPADAAAVQRLVKSAYRGESSRAGWTTEADLVADDRIDVAGVLAKMRGPGFVLVAHTHASDSDGDETAPVLVGCCEVQVQAPDGHVGYFGLFAVDPRRQGGGLGRTMLARAEHMAREELGVRTMEMSVIWTRGELIAWYVRRGYVETGRTAPFPYRQLINGKALRDDLYFVVLEKTL</sequence>
<evidence type="ECO:0000313" key="5">
    <source>
        <dbReference type="Proteomes" id="UP000811619"/>
    </source>
</evidence>
<reference evidence="4" key="1">
    <citation type="journal article" date="2020" name="bioRxiv">
        <title>Whole genome comparisons of ergot fungi reveals the divergence and evolution of species within the genus Claviceps are the result of varying mechanisms driving genome evolution and host range expansion.</title>
        <authorList>
            <person name="Wyka S.A."/>
            <person name="Mondo S.J."/>
            <person name="Liu M."/>
            <person name="Dettman J."/>
            <person name="Nalam V."/>
            <person name="Broders K.D."/>
        </authorList>
    </citation>
    <scope>NUCLEOTIDE SEQUENCE</scope>
    <source>
        <strain evidence="4">CCC 489</strain>
    </source>
</reference>
<dbReference type="InterPro" id="IPR050832">
    <property type="entry name" value="Bact_Acetyltransf"/>
</dbReference>
<organism evidence="4 5">
    <name type="scientific">Claviceps africana</name>
    <dbReference type="NCBI Taxonomy" id="83212"/>
    <lineage>
        <taxon>Eukaryota</taxon>
        <taxon>Fungi</taxon>
        <taxon>Dikarya</taxon>
        <taxon>Ascomycota</taxon>
        <taxon>Pezizomycotina</taxon>
        <taxon>Sordariomycetes</taxon>
        <taxon>Hypocreomycetidae</taxon>
        <taxon>Hypocreales</taxon>
        <taxon>Clavicipitaceae</taxon>
        <taxon>Claviceps</taxon>
    </lineage>
</organism>
<feature type="domain" description="N-acetyltransferase" evidence="3">
    <location>
        <begin position="13"/>
        <end position="195"/>
    </location>
</feature>
<comment type="caution">
    <text evidence="4">The sequence shown here is derived from an EMBL/GenBank/DDBJ whole genome shotgun (WGS) entry which is preliminary data.</text>
</comment>
<evidence type="ECO:0000259" key="3">
    <source>
        <dbReference type="PROSITE" id="PS51186"/>
    </source>
</evidence>
<dbReference type="Proteomes" id="UP000811619">
    <property type="component" value="Unassembled WGS sequence"/>
</dbReference>
<dbReference type="InterPro" id="IPR016181">
    <property type="entry name" value="Acyl_CoA_acyltransferase"/>
</dbReference>
<dbReference type="AlphaFoldDB" id="A0A8K0J353"/>
<protein>
    <recommendedName>
        <fullName evidence="3">N-acetyltransferase domain-containing protein</fullName>
    </recommendedName>
</protein>
<gene>
    <name evidence="4" type="ORF">E4U42_005804</name>
</gene>
<dbReference type="GO" id="GO:0016747">
    <property type="term" value="F:acyltransferase activity, transferring groups other than amino-acyl groups"/>
    <property type="evidence" value="ECO:0007669"/>
    <property type="project" value="InterPro"/>
</dbReference>
<evidence type="ECO:0000256" key="1">
    <source>
        <dbReference type="ARBA" id="ARBA00022679"/>
    </source>
</evidence>
<proteinExistence type="predicted"/>
<keyword evidence="2" id="KW-0012">Acyltransferase</keyword>
<dbReference type="PROSITE" id="PS51186">
    <property type="entry name" value="GNAT"/>
    <property type="match status" value="1"/>
</dbReference>
<name>A0A8K0J353_9HYPO</name>
<dbReference type="Gene3D" id="3.40.630.30">
    <property type="match status" value="1"/>
</dbReference>
<dbReference type="EMBL" id="SRPY01000558">
    <property type="protein sequence ID" value="KAG5921547.1"/>
    <property type="molecule type" value="Genomic_DNA"/>
</dbReference>
<dbReference type="SUPFAM" id="SSF55729">
    <property type="entry name" value="Acyl-CoA N-acyltransferases (Nat)"/>
    <property type="match status" value="1"/>
</dbReference>
<dbReference type="OrthoDB" id="5689at2759"/>
<accession>A0A8K0J353</accession>
<dbReference type="Pfam" id="PF00583">
    <property type="entry name" value="Acetyltransf_1"/>
    <property type="match status" value="1"/>
</dbReference>
<keyword evidence="5" id="KW-1185">Reference proteome</keyword>
<dbReference type="CDD" id="cd04301">
    <property type="entry name" value="NAT_SF"/>
    <property type="match status" value="1"/>
</dbReference>